<evidence type="ECO:0000256" key="1">
    <source>
        <dbReference type="ARBA" id="ARBA00022603"/>
    </source>
</evidence>
<gene>
    <name evidence="4" type="ORF">DI623_13050</name>
</gene>
<protein>
    <submittedName>
        <fullName evidence="4">SAM-dependent methyltransferase</fullName>
    </submittedName>
</protein>
<comment type="caution">
    <text evidence="4">The sequence shown here is derived from an EMBL/GenBank/DDBJ whole genome shotgun (WGS) entry which is preliminary data.</text>
</comment>
<dbReference type="Proteomes" id="UP000249066">
    <property type="component" value="Unassembled WGS sequence"/>
</dbReference>
<keyword evidence="1 4" id="KW-0489">Methyltransferase</keyword>
<dbReference type="PANTHER" id="PTHR43861:SF1">
    <property type="entry name" value="TRANS-ACONITATE 2-METHYLTRANSFERASE"/>
    <property type="match status" value="1"/>
</dbReference>
<dbReference type="GO" id="GO:0032259">
    <property type="term" value="P:methylation"/>
    <property type="evidence" value="ECO:0007669"/>
    <property type="project" value="UniProtKB-KW"/>
</dbReference>
<evidence type="ECO:0000259" key="3">
    <source>
        <dbReference type="Pfam" id="PF13649"/>
    </source>
</evidence>
<dbReference type="EMBL" id="QFNN01000096">
    <property type="protein sequence ID" value="PZO88272.1"/>
    <property type="molecule type" value="Genomic_DNA"/>
</dbReference>
<dbReference type="SUPFAM" id="SSF53335">
    <property type="entry name" value="S-adenosyl-L-methionine-dependent methyltransferases"/>
    <property type="match status" value="1"/>
</dbReference>
<evidence type="ECO:0000313" key="5">
    <source>
        <dbReference type="Proteomes" id="UP000249066"/>
    </source>
</evidence>
<dbReference type="CDD" id="cd02440">
    <property type="entry name" value="AdoMet_MTases"/>
    <property type="match status" value="1"/>
</dbReference>
<feature type="domain" description="Methyltransferase" evidence="3">
    <location>
        <begin position="15"/>
        <end position="114"/>
    </location>
</feature>
<evidence type="ECO:0000313" key="4">
    <source>
        <dbReference type="EMBL" id="PZO88272.1"/>
    </source>
</evidence>
<feature type="non-terminal residue" evidence="4">
    <location>
        <position position="1"/>
    </location>
</feature>
<reference evidence="4 5" key="1">
    <citation type="submission" date="2017-08" db="EMBL/GenBank/DDBJ databases">
        <title>Infants hospitalized years apart are colonized by the same room-sourced microbial strains.</title>
        <authorList>
            <person name="Brooks B."/>
            <person name="Olm M.R."/>
            <person name="Firek B.A."/>
            <person name="Baker R."/>
            <person name="Thomas B.C."/>
            <person name="Morowitz M.J."/>
            <person name="Banfield J.F."/>
        </authorList>
    </citation>
    <scope>NUCLEOTIDE SEQUENCE [LARGE SCALE GENOMIC DNA]</scope>
    <source>
        <strain evidence="4">S2_018_000_R2_101</strain>
    </source>
</reference>
<dbReference type="Pfam" id="PF13649">
    <property type="entry name" value="Methyltransf_25"/>
    <property type="match status" value="1"/>
</dbReference>
<dbReference type="GO" id="GO:0008168">
    <property type="term" value="F:methyltransferase activity"/>
    <property type="evidence" value="ECO:0007669"/>
    <property type="project" value="UniProtKB-KW"/>
</dbReference>
<organism evidence="4 5">
    <name type="scientific">Sphingomonas sanxanigenens</name>
    <dbReference type="NCBI Taxonomy" id="397260"/>
    <lineage>
        <taxon>Bacteria</taxon>
        <taxon>Pseudomonadati</taxon>
        <taxon>Pseudomonadota</taxon>
        <taxon>Alphaproteobacteria</taxon>
        <taxon>Sphingomonadales</taxon>
        <taxon>Sphingomonadaceae</taxon>
        <taxon>Sphingomonas</taxon>
    </lineage>
</organism>
<evidence type="ECO:0000256" key="2">
    <source>
        <dbReference type="ARBA" id="ARBA00022679"/>
    </source>
</evidence>
<dbReference type="InterPro" id="IPR029063">
    <property type="entry name" value="SAM-dependent_MTases_sf"/>
</dbReference>
<dbReference type="PANTHER" id="PTHR43861">
    <property type="entry name" value="TRANS-ACONITATE 2-METHYLTRANSFERASE-RELATED"/>
    <property type="match status" value="1"/>
</dbReference>
<accession>A0A2W5A4W6</accession>
<dbReference type="Gene3D" id="3.40.50.150">
    <property type="entry name" value="Vaccinia Virus protein VP39"/>
    <property type="match status" value="1"/>
</dbReference>
<sequence>RAIRALAPPPGGALLEVGCGTGRNLIVAARSWPEARCHGFDISAAMLETAAASIARAGQGGRIALARGDAAGFDAQALFGVPAFDRILMSYTLSMIPPWRQAIAAAADALAPGGELHIVDFGQQERLPRWFRRGLHAWLAKFDVTPRADMEAALRNLAAERGLTLSFRPLYRGYAWEAVLRRPDQPPAAA</sequence>
<dbReference type="InterPro" id="IPR041698">
    <property type="entry name" value="Methyltransf_25"/>
</dbReference>
<name>A0A2W5A4W6_9SPHN</name>
<keyword evidence="2 4" id="KW-0808">Transferase</keyword>
<dbReference type="AlphaFoldDB" id="A0A2W5A4W6"/>
<proteinExistence type="predicted"/>